<dbReference type="Gene3D" id="3.30.420.80">
    <property type="entry name" value="Ribosomal protein S11"/>
    <property type="match status" value="1"/>
</dbReference>
<comment type="similarity">
    <text evidence="1">Belongs to the universal ribosomal protein uS11 family.</text>
</comment>
<dbReference type="InterPro" id="IPR036967">
    <property type="entry name" value="Ribosomal_uS11_sf"/>
</dbReference>
<name>A0AAD8AN47_DIPPU</name>
<dbReference type="GO" id="GO:0006412">
    <property type="term" value="P:translation"/>
    <property type="evidence" value="ECO:0007669"/>
    <property type="project" value="InterPro"/>
</dbReference>
<dbReference type="InterPro" id="IPR001971">
    <property type="entry name" value="Ribosomal_uS11"/>
</dbReference>
<evidence type="ECO:0000313" key="5">
    <source>
        <dbReference type="Proteomes" id="UP001233999"/>
    </source>
</evidence>
<dbReference type="GO" id="GO:0005840">
    <property type="term" value="C:ribosome"/>
    <property type="evidence" value="ECO:0007669"/>
    <property type="project" value="UniProtKB-KW"/>
</dbReference>
<evidence type="ECO:0000256" key="2">
    <source>
        <dbReference type="ARBA" id="ARBA00022980"/>
    </source>
</evidence>
<keyword evidence="2" id="KW-0689">Ribosomal protein</keyword>
<evidence type="ECO:0000256" key="3">
    <source>
        <dbReference type="ARBA" id="ARBA00023274"/>
    </source>
</evidence>
<dbReference type="GO" id="GO:0003735">
    <property type="term" value="F:structural constituent of ribosome"/>
    <property type="evidence" value="ECO:0007669"/>
    <property type="project" value="InterPro"/>
</dbReference>
<protein>
    <recommendedName>
        <fullName evidence="6">Mitochondrial ribosomal protein S11</fullName>
    </recommendedName>
</protein>
<organism evidence="4 5">
    <name type="scientific">Diploptera punctata</name>
    <name type="common">Pacific beetle cockroach</name>
    <dbReference type="NCBI Taxonomy" id="6984"/>
    <lineage>
        <taxon>Eukaryota</taxon>
        <taxon>Metazoa</taxon>
        <taxon>Ecdysozoa</taxon>
        <taxon>Arthropoda</taxon>
        <taxon>Hexapoda</taxon>
        <taxon>Insecta</taxon>
        <taxon>Pterygota</taxon>
        <taxon>Neoptera</taxon>
        <taxon>Polyneoptera</taxon>
        <taxon>Dictyoptera</taxon>
        <taxon>Blattodea</taxon>
        <taxon>Blaberoidea</taxon>
        <taxon>Blaberidae</taxon>
        <taxon>Diplopterinae</taxon>
        <taxon>Diploptera</taxon>
    </lineage>
</organism>
<reference evidence="4" key="1">
    <citation type="journal article" date="2023" name="IScience">
        <title>Live-bearing cockroach genome reveals convergent evolutionary mechanisms linked to viviparity in insects and beyond.</title>
        <authorList>
            <person name="Fouks B."/>
            <person name="Harrison M.C."/>
            <person name="Mikhailova A.A."/>
            <person name="Marchal E."/>
            <person name="English S."/>
            <person name="Carruthers M."/>
            <person name="Jennings E.C."/>
            <person name="Chiamaka E.L."/>
            <person name="Frigard R.A."/>
            <person name="Pippel M."/>
            <person name="Attardo G.M."/>
            <person name="Benoit J.B."/>
            <person name="Bornberg-Bauer E."/>
            <person name="Tobe S.S."/>
        </authorList>
    </citation>
    <scope>NUCLEOTIDE SEQUENCE</scope>
    <source>
        <strain evidence="4">Stay&amp;Tobe</strain>
    </source>
</reference>
<comment type="caution">
    <text evidence="4">The sequence shown here is derived from an EMBL/GenBank/DDBJ whole genome shotgun (WGS) entry which is preliminary data.</text>
</comment>
<evidence type="ECO:0000313" key="4">
    <source>
        <dbReference type="EMBL" id="KAJ9601307.1"/>
    </source>
</evidence>
<keyword evidence="3" id="KW-0687">Ribonucleoprotein</keyword>
<dbReference type="Pfam" id="PF00411">
    <property type="entry name" value="Ribosomal_S11"/>
    <property type="match status" value="1"/>
</dbReference>
<dbReference type="FunFam" id="3.30.420.80:FF:000013">
    <property type="entry name" value="Mitochondrial ribosomal protein S11"/>
    <property type="match status" value="1"/>
</dbReference>
<gene>
    <name evidence="4" type="ORF">L9F63_000529</name>
</gene>
<dbReference type="GO" id="GO:1990904">
    <property type="term" value="C:ribonucleoprotein complex"/>
    <property type="evidence" value="ECO:0007669"/>
    <property type="project" value="UniProtKB-KW"/>
</dbReference>
<dbReference type="PANTHER" id="PTHR11759">
    <property type="entry name" value="40S RIBOSOMAL PROTEIN S14/30S RIBOSOMAL PROTEIN S11"/>
    <property type="match status" value="1"/>
</dbReference>
<sequence length="224" mass="25128">MLGNVFSFRNSVFRCFHHLREVNANVCNELYQNKFKSNFLGSSFFYFRNFHVYGTRRKAEDRREMLASMPARDEGTDGEKGIDIDSAIGCREDMFPDENTATRLFNGIPFKDIPICNIRASKNNTIITFTDAKGDTKLLRSCGVEGFKNTRKGTNVAAQATALTISAKALDYGFKTVRLRVRGLGPGRMAAIKGLQMGGLDIISVTDSTPVSWNPPRPRKQRKL</sequence>
<dbReference type="Proteomes" id="UP001233999">
    <property type="component" value="Unassembled WGS sequence"/>
</dbReference>
<evidence type="ECO:0000256" key="1">
    <source>
        <dbReference type="ARBA" id="ARBA00006194"/>
    </source>
</evidence>
<dbReference type="SUPFAM" id="SSF53137">
    <property type="entry name" value="Translational machinery components"/>
    <property type="match status" value="1"/>
</dbReference>
<evidence type="ECO:0008006" key="6">
    <source>
        <dbReference type="Google" id="ProtNLM"/>
    </source>
</evidence>
<keyword evidence="5" id="KW-1185">Reference proteome</keyword>
<reference evidence="4" key="2">
    <citation type="submission" date="2023-05" db="EMBL/GenBank/DDBJ databases">
        <authorList>
            <person name="Fouks B."/>
        </authorList>
    </citation>
    <scope>NUCLEOTIDE SEQUENCE</scope>
    <source>
        <strain evidence="4">Stay&amp;Tobe</strain>
        <tissue evidence="4">Testes</tissue>
    </source>
</reference>
<accession>A0AAD8AN47</accession>
<dbReference type="HAMAP" id="MF_01310">
    <property type="entry name" value="Ribosomal_uS11"/>
    <property type="match status" value="1"/>
</dbReference>
<proteinExistence type="inferred from homology"/>
<dbReference type="AlphaFoldDB" id="A0AAD8AN47"/>
<dbReference type="EMBL" id="JASPKZ010000023">
    <property type="protein sequence ID" value="KAJ9601307.1"/>
    <property type="molecule type" value="Genomic_DNA"/>
</dbReference>